<accession>A0ABS2R9X9</accession>
<keyword evidence="4" id="KW-1185">Reference proteome</keyword>
<gene>
    <name evidence="3" type="ORF">JOC94_002970</name>
</gene>
<dbReference type="Pfam" id="PF07992">
    <property type="entry name" value="Pyr_redox_2"/>
    <property type="match status" value="1"/>
</dbReference>
<reference evidence="3 4" key="1">
    <citation type="submission" date="2021-01" db="EMBL/GenBank/DDBJ databases">
        <title>Genomic Encyclopedia of Type Strains, Phase IV (KMG-IV): sequencing the most valuable type-strain genomes for metagenomic binning, comparative biology and taxonomic classification.</title>
        <authorList>
            <person name="Goeker M."/>
        </authorList>
    </citation>
    <scope>NUCLEOTIDE SEQUENCE [LARGE SCALE GENOMIC DNA]</scope>
    <source>
        <strain evidence="3 4">DSM 105453</strain>
    </source>
</reference>
<protein>
    <submittedName>
        <fullName evidence="3">Thioredoxin reductase</fullName>
    </submittedName>
</protein>
<evidence type="ECO:0000313" key="3">
    <source>
        <dbReference type="EMBL" id="MBM7715959.1"/>
    </source>
</evidence>
<dbReference type="PRINTS" id="PR00469">
    <property type="entry name" value="PNDRDTASEII"/>
</dbReference>
<dbReference type="RefSeq" id="WP_205179643.1">
    <property type="nucleotide sequence ID" value="NZ_JAFBFH010000020.1"/>
</dbReference>
<dbReference type="InterPro" id="IPR051691">
    <property type="entry name" value="Metab_Enz_Cyan_OpOx_G3PDH"/>
</dbReference>
<evidence type="ECO:0000256" key="1">
    <source>
        <dbReference type="ARBA" id="ARBA00023002"/>
    </source>
</evidence>
<dbReference type="InterPro" id="IPR023753">
    <property type="entry name" value="FAD/NAD-binding_dom"/>
</dbReference>
<dbReference type="PRINTS" id="PR00368">
    <property type="entry name" value="FADPNR"/>
</dbReference>
<dbReference type="Proteomes" id="UP000823485">
    <property type="component" value="Unassembled WGS sequence"/>
</dbReference>
<name>A0ABS2R9X9_9BACI</name>
<feature type="domain" description="FAD/NAD(P)-binding" evidence="2">
    <location>
        <begin position="159"/>
        <end position="264"/>
    </location>
</feature>
<sequence>MKYELVIIGAGLTGIETALKAHELGLKDVLVVDYHDEFGGFSNPLFHEEGFEAEKKLVETFKELPYEKWTKATVTGLFEAFAGGNHELNIQTSSGTKDITAEKIIICSGALEKPREAHKIDGTRPAGVMTPTMAIGLMNRNLLPGKKVAVYENSKTSRAVSAILATKQGVDVVTVQADDYAVHKIHGTSRVEKVDIKNKHNDQMESLDCDSFIFSEGFIPSTFFLKGTGIELNDQHFVVTNHAGQTSVENILAFGHCTDQFEVASERIEASVKQLFQ</sequence>
<dbReference type="EMBL" id="JAFBFH010000020">
    <property type="protein sequence ID" value="MBM7715959.1"/>
    <property type="molecule type" value="Genomic_DNA"/>
</dbReference>
<proteinExistence type="predicted"/>
<dbReference type="InterPro" id="IPR036188">
    <property type="entry name" value="FAD/NAD-bd_sf"/>
</dbReference>
<evidence type="ECO:0000313" key="4">
    <source>
        <dbReference type="Proteomes" id="UP000823485"/>
    </source>
</evidence>
<keyword evidence="1" id="KW-0560">Oxidoreductase</keyword>
<dbReference type="PANTHER" id="PTHR42949:SF3">
    <property type="entry name" value="ANAEROBIC GLYCEROL-3-PHOSPHATE DEHYDROGENASE SUBUNIT B"/>
    <property type="match status" value="1"/>
</dbReference>
<dbReference type="SUPFAM" id="SSF51905">
    <property type="entry name" value="FAD/NAD(P)-binding domain"/>
    <property type="match status" value="1"/>
</dbReference>
<dbReference type="PANTHER" id="PTHR42949">
    <property type="entry name" value="ANAEROBIC GLYCEROL-3-PHOSPHATE DEHYDROGENASE SUBUNIT B"/>
    <property type="match status" value="1"/>
</dbReference>
<evidence type="ECO:0000259" key="2">
    <source>
        <dbReference type="Pfam" id="PF07992"/>
    </source>
</evidence>
<organism evidence="3 4">
    <name type="scientific">Siminovitchia thermophila</name>
    <dbReference type="NCBI Taxonomy" id="1245522"/>
    <lineage>
        <taxon>Bacteria</taxon>
        <taxon>Bacillati</taxon>
        <taxon>Bacillota</taxon>
        <taxon>Bacilli</taxon>
        <taxon>Bacillales</taxon>
        <taxon>Bacillaceae</taxon>
        <taxon>Siminovitchia</taxon>
    </lineage>
</organism>
<comment type="caution">
    <text evidence="3">The sequence shown here is derived from an EMBL/GenBank/DDBJ whole genome shotgun (WGS) entry which is preliminary data.</text>
</comment>
<dbReference type="Gene3D" id="3.50.50.60">
    <property type="entry name" value="FAD/NAD(P)-binding domain"/>
    <property type="match status" value="3"/>
</dbReference>